<dbReference type="Proteomes" id="UP000199361">
    <property type="component" value="Unassembled WGS sequence"/>
</dbReference>
<keyword evidence="2" id="KW-1185">Reference proteome</keyword>
<dbReference type="AlphaFoldDB" id="A0A1I0LW12"/>
<reference evidence="1 2" key="1">
    <citation type="submission" date="2016-10" db="EMBL/GenBank/DDBJ databases">
        <authorList>
            <person name="de Groot N.N."/>
        </authorList>
    </citation>
    <scope>NUCLEOTIDE SEQUENCE [LARGE SCALE GENOMIC DNA]</scope>
    <source>
        <strain evidence="1 2">CGMCC 4.5598</strain>
    </source>
</reference>
<evidence type="ECO:0000313" key="1">
    <source>
        <dbReference type="EMBL" id="SEU48205.1"/>
    </source>
</evidence>
<dbReference type="STRING" id="568860.SAMN05421811_1368"/>
<evidence type="ECO:0000313" key="2">
    <source>
        <dbReference type="Proteomes" id="UP000199361"/>
    </source>
</evidence>
<name>A0A1I0LW12_9ACTN</name>
<dbReference type="EMBL" id="FOHX01000036">
    <property type="protein sequence ID" value="SEU48205.1"/>
    <property type="molecule type" value="Genomic_DNA"/>
</dbReference>
<sequence>MTPSHRDSNSQYTSFRFTVHLLAAGIDASFGSVGDALMESQIGLYKTAPISPDAPWRSLADGELATAAAVTGSTNGAPLVTGAEGD</sequence>
<gene>
    <name evidence="1" type="ORF">SAMN05421811_1368</name>
</gene>
<organism evidence="1 2">
    <name type="scientific">Nonomuraea wenchangensis</name>
    <dbReference type="NCBI Taxonomy" id="568860"/>
    <lineage>
        <taxon>Bacteria</taxon>
        <taxon>Bacillati</taxon>
        <taxon>Actinomycetota</taxon>
        <taxon>Actinomycetes</taxon>
        <taxon>Streptosporangiales</taxon>
        <taxon>Streptosporangiaceae</taxon>
        <taxon>Nonomuraea</taxon>
    </lineage>
</organism>
<accession>A0A1I0LW12</accession>
<proteinExistence type="predicted"/>
<protein>
    <submittedName>
        <fullName evidence="1">Putative transposase</fullName>
    </submittedName>
</protein>